<sequence>MTNEVVNFLVEEATSEGFKTESAIFGELFLENEPRSIRQSTGAVYGVLVESKTPPRKDLKPIKGFPNLYPVYWGKDIAPVSRLKAHVQNHQSTGNADLRSIEEIQGKRLLFGAIFVEKYSEFEGYLHDSYPPIKGQKSRGRTGTIVEVIN</sequence>
<reference evidence="2" key="1">
    <citation type="submission" date="2016-11" db="EMBL/GenBank/DDBJ databases">
        <authorList>
            <person name="Varghese N."/>
            <person name="Submissions S."/>
        </authorList>
    </citation>
    <scope>NUCLEOTIDE SEQUENCE [LARGE SCALE GENOMIC DNA]</scope>
    <source>
        <strain evidence="2">DSM 16579</strain>
    </source>
</reference>
<dbReference type="EMBL" id="FQVF01000022">
    <property type="protein sequence ID" value="SHG46671.1"/>
    <property type="molecule type" value="Genomic_DNA"/>
</dbReference>
<protein>
    <submittedName>
        <fullName evidence="1">Uncharacterized protein</fullName>
    </submittedName>
</protein>
<evidence type="ECO:0000313" key="2">
    <source>
        <dbReference type="Proteomes" id="UP000184517"/>
    </source>
</evidence>
<dbReference type="Proteomes" id="UP000184517">
    <property type="component" value="Unassembled WGS sequence"/>
</dbReference>
<organism evidence="1 2">
    <name type="scientific">Marinomonas polaris DSM 16579</name>
    <dbReference type="NCBI Taxonomy" id="1122206"/>
    <lineage>
        <taxon>Bacteria</taxon>
        <taxon>Pseudomonadati</taxon>
        <taxon>Pseudomonadota</taxon>
        <taxon>Gammaproteobacteria</taxon>
        <taxon>Oceanospirillales</taxon>
        <taxon>Oceanospirillaceae</taxon>
        <taxon>Marinomonas</taxon>
    </lineage>
</organism>
<proteinExistence type="predicted"/>
<gene>
    <name evidence="1" type="ORF">SAMN02745753_03976</name>
</gene>
<dbReference type="AlphaFoldDB" id="A0A1M5K1P7"/>
<evidence type="ECO:0000313" key="1">
    <source>
        <dbReference type="EMBL" id="SHG46671.1"/>
    </source>
</evidence>
<keyword evidence="2" id="KW-1185">Reference proteome</keyword>
<accession>A0A1M5K1P7</accession>
<dbReference type="RefSeq" id="WP_217653758.1">
    <property type="nucleotide sequence ID" value="NZ_FQVF01000022.1"/>
</dbReference>
<name>A0A1M5K1P7_9GAMM</name>